<feature type="transmembrane region" description="Helical" evidence="19">
    <location>
        <begin position="12"/>
        <end position="33"/>
    </location>
</feature>
<dbReference type="RefSeq" id="WP_244357137.1">
    <property type="nucleotide sequence ID" value="NZ_JAJNNZ010000006.1"/>
</dbReference>
<evidence type="ECO:0000256" key="17">
    <source>
        <dbReference type="ARBA" id="ARBA00023136"/>
    </source>
</evidence>
<keyword evidence="7 18" id="KW-0597">Phosphoprotein</keyword>
<evidence type="ECO:0000256" key="18">
    <source>
        <dbReference type="PROSITE-ProRule" id="PRU00169"/>
    </source>
</evidence>
<evidence type="ECO:0000256" key="9">
    <source>
        <dbReference type="ARBA" id="ARBA00022692"/>
    </source>
</evidence>
<dbReference type="SUPFAM" id="SSF47384">
    <property type="entry name" value="Homodimeric domain of signal transducing histidine kinase"/>
    <property type="match status" value="1"/>
</dbReference>
<dbReference type="Pfam" id="PF02518">
    <property type="entry name" value="HATPase_c"/>
    <property type="match status" value="1"/>
</dbReference>
<feature type="domain" description="Response regulatory" evidence="21">
    <location>
        <begin position="736"/>
        <end position="851"/>
    </location>
</feature>
<keyword evidence="14" id="KW-0904">Protein phosphatase</keyword>
<dbReference type="CDD" id="cd00082">
    <property type="entry name" value="HisKA"/>
    <property type="match status" value="1"/>
</dbReference>
<dbReference type="InterPro" id="IPR005467">
    <property type="entry name" value="His_kinase_dom"/>
</dbReference>
<feature type="modified residue" description="4-aspartylphosphate" evidence="18">
    <location>
        <position position="785"/>
    </location>
</feature>
<keyword evidence="17 19" id="KW-0472">Membrane</keyword>
<keyword evidence="15 19" id="KW-1133">Transmembrane helix</keyword>
<dbReference type="GO" id="GO:0005524">
    <property type="term" value="F:ATP binding"/>
    <property type="evidence" value="ECO:0007669"/>
    <property type="project" value="UniProtKB-KW"/>
</dbReference>
<name>A0A9X1WD92_9VIBR</name>
<evidence type="ECO:0000256" key="13">
    <source>
        <dbReference type="ARBA" id="ARBA00022840"/>
    </source>
</evidence>
<keyword evidence="13 22" id="KW-0067">ATP-binding</keyword>
<evidence type="ECO:0000256" key="1">
    <source>
        <dbReference type="ARBA" id="ARBA00000085"/>
    </source>
</evidence>
<dbReference type="InterPro" id="IPR001789">
    <property type="entry name" value="Sig_transdc_resp-reg_receiver"/>
</dbReference>
<keyword evidence="10" id="KW-0547">Nucleotide-binding</keyword>
<dbReference type="InterPro" id="IPR015387">
    <property type="entry name" value="LuxQ-periplasm_dom"/>
</dbReference>
<evidence type="ECO:0000259" key="20">
    <source>
        <dbReference type="PROSITE" id="PS50109"/>
    </source>
</evidence>
<reference evidence="22" key="1">
    <citation type="submission" date="2021-11" db="EMBL/GenBank/DDBJ databases">
        <title>Vibrio ZSDE26 sp. nov. and Vibrio ZSDZ34 sp. nov., isolated from coastal seawater in Qingdao.</title>
        <authorList>
            <person name="Zhang P."/>
        </authorList>
    </citation>
    <scope>NUCLEOTIDE SEQUENCE</scope>
    <source>
        <strain evidence="22">ZSDZ34</strain>
    </source>
</reference>
<dbReference type="InterPro" id="IPR011006">
    <property type="entry name" value="CheY-like_superfamily"/>
</dbReference>
<dbReference type="Gene3D" id="2.20.20.100">
    <property type="entry name" value="LuxQ periplasmic domain, C-terminal subdomain"/>
    <property type="match status" value="1"/>
</dbReference>
<evidence type="ECO:0000256" key="19">
    <source>
        <dbReference type="SAM" id="Phobius"/>
    </source>
</evidence>
<dbReference type="InterPro" id="IPR036097">
    <property type="entry name" value="HisK_dim/P_sf"/>
</dbReference>
<dbReference type="Gene3D" id="3.30.450.220">
    <property type="entry name" value="LuxQ periplasmic domain, N-terminal subdomain"/>
    <property type="match status" value="1"/>
</dbReference>
<evidence type="ECO:0000256" key="3">
    <source>
        <dbReference type="ARBA" id="ARBA00012438"/>
    </source>
</evidence>
<dbReference type="SMART" id="SM00388">
    <property type="entry name" value="HisKA"/>
    <property type="match status" value="1"/>
</dbReference>
<dbReference type="InterPro" id="IPR003661">
    <property type="entry name" value="HisK_dim/P_dom"/>
</dbReference>
<protein>
    <recommendedName>
        <fullName evidence="4">Autoinducer 2 sensor kinase/phosphatase LuxQ</fullName>
        <ecNumber evidence="3">2.7.13.3</ecNumber>
    </recommendedName>
</protein>
<evidence type="ECO:0000256" key="2">
    <source>
        <dbReference type="ARBA" id="ARBA00004429"/>
    </source>
</evidence>
<keyword evidence="8" id="KW-0808">Transferase</keyword>
<evidence type="ECO:0000256" key="7">
    <source>
        <dbReference type="ARBA" id="ARBA00022553"/>
    </source>
</evidence>
<dbReference type="Gene3D" id="3.40.50.2300">
    <property type="match status" value="1"/>
</dbReference>
<dbReference type="InterPro" id="IPR003594">
    <property type="entry name" value="HATPase_dom"/>
</dbReference>
<dbReference type="EMBL" id="JAJNNZ010000006">
    <property type="protein sequence ID" value="MCJ2377048.1"/>
    <property type="molecule type" value="Genomic_DNA"/>
</dbReference>
<accession>A0A9X1WD92</accession>
<comment type="caution">
    <text evidence="22">The sequence shown here is derived from an EMBL/GenBank/DDBJ whole genome shotgun (WGS) entry which is preliminary data.</text>
</comment>
<dbReference type="Gene3D" id="3.30.565.10">
    <property type="entry name" value="Histidine kinase-like ATPase, C-terminal domain"/>
    <property type="match status" value="1"/>
</dbReference>
<dbReference type="PROSITE" id="PS50110">
    <property type="entry name" value="RESPONSE_REGULATORY"/>
    <property type="match status" value="1"/>
</dbReference>
<dbReference type="Pfam" id="PF00072">
    <property type="entry name" value="Response_reg"/>
    <property type="match status" value="1"/>
</dbReference>
<dbReference type="FunFam" id="1.10.287.130:FF:000091">
    <property type="entry name" value="Autoinducer 2 sensor kinase/phosphatase LuxQ"/>
    <property type="match status" value="1"/>
</dbReference>
<dbReference type="PANTHER" id="PTHR43047">
    <property type="entry name" value="TWO-COMPONENT HISTIDINE PROTEIN KINASE"/>
    <property type="match status" value="1"/>
</dbReference>
<dbReference type="InterPro" id="IPR029151">
    <property type="entry name" value="Sensor-like_sf"/>
</dbReference>
<dbReference type="InterPro" id="IPR053413">
    <property type="entry name" value="AI-2_sensor_kinase/phosphatase"/>
</dbReference>
<dbReference type="Pfam" id="PF00512">
    <property type="entry name" value="HisKA"/>
    <property type="match status" value="1"/>
</dbReference>
<evidence type="ECO:0000256" key="4">
    <source>
        <dbReference type="ARBA" id="ARBA00019468"/>
    </source>
</evidence>
<dbReference type="GO" id="GO:0004721">
    <property type="term" value="F:phosphoprotein phosphatase activity"/>
    <property type="evidence" value="ECO:0007669"/>
    <property type="project" value="UniProtKB-KW"/>
</dbReference>
<evidence type="ECO:0000256" key="11">
    <source>
        <dbReference type="ARBA" id="ARBA00022777"/>
    </source>
</evidence>
<dbReference type="CDD" id="cd17546">
    <property type="entry name" value="REC_hyHK_CKI1_RcsC-like"/>
    <property type="match status" value="1"/>
</dbReference>
<dbReference type="Pfam" id="PF09308">
    <property type="entry name" value="LuxQ-periplasm"/>
    <property type="match status" value="1"/>
</dbReference>
<dbReference type="InterPro" id="IPR036890">
    <property type="entry name" value="HATPase_C_sf"/>
</dbReference>
<keyword evidence="9 19" id="KW-0812">Transmembrane</keyword>
<comment type="catalytic activity">
    <reaction evidence="1">
        <text>ATP + protein L-histidine = ADP + protein N-phospho-L-histidine.</text>
        <dbReference type="EC" id="2.7.13.3"/>
    </reaction>
</comment>
<dbReference type="PROSITE" id="PS50109">
    <property type="entry name" value="HIS_KIN"/>
    <property type="match status" value="1"/>
</dbReference>
<dbReference type="InterPro" id="IPR004358">
    <property type="entry name" value="Sig_transdc_His_kin-like_C"/>
</dbReference>
<evidence type="ECO:0000256" key="10">
    <source>
        <dbReference type="ARBA" id="ARBA00022741"/>
    </source>
</evidence>
<dbReference type="AlphaFoldDB" id="A0A9X1WD92"/>
<evidence type="ECO:0000313" key="23">
    <source>
        <dbReference type="Proteomes" id="UP001139488"/>
    </source>
</evidence>
<comment type="subcellular location">
    <subcellularLocation>
        <location evidence="2">Cell inner membrane</location>
        <topology evidence="2">Multi-pass membrane protein</topology>
    </subcellularLocation>
</comment>
<evidence type="ECO:0000256" key="14">
    <source>
        <dbReference type="ARBA" id="ARBA00022912"/>
    </source>
</evidence>
<dbReference type="PRINTS" id="PR00344">
    <property type="entry name" value="BCTRLSENSOR"/>
</dbReference>
<dbReference type="SUPFAM" id="SSF103190">
    <property type="entry name" value="Sensory domain-like"/>
    <property type="match status" value="1"/>
</dbReference>
<dbReference type="FunFam" id="3.30.565.10:FF:000010">
    <property type="entry name" value="Sensor histidine kinase RcsC"/>
    <property type="match status" value="1"/>
</dbReference>
<keyword evidence="23" id="KW-1185">Reference proteome</keyword>
<evidence type="ECO:0000256" key="16">
    <source>
        <dbReference type="ARBA" id="ARBA00023012"/>
    </source>
</evidence>
<dbReference type="SMART" id="SM00448">
    <property type="entry name" value="REC"/>
    <property type="match status" value="1"/>
</dbReference>
<dbReference type="Gene3D" id="1.10.287.130">
    <property type="match status" value="1"/>
</dbReference>
<keyword evidence="5" id="KW-1003">Cell membrane</keyword>
<dbReference type="GO" id="GO:0000155">
    <property type="term" value="F:phosphorelay sensor kinase activity"/>
    <property type="evidence" value="ECO:0007669"/>
    <property type="project" value="InterPro"/>
</dbReference>
<dbReference type="NCBIfam" id="NF041947">
    <property type="entry name" value="LuxQ_Vibrio"/>
    <property type="match status" value="1"/>
</dbReference>
<dbReference type="InterPro" id="IPR043056">
    <property type="entry name" value="LuxQ-periplasm_N"/>
</dbReference>
<evidence type="ECO:0000256" key="8">
    <source>
        <dbReference type="ARBA" id="ARBA00022679"/>
    </source>
</evidence>
<dbReference type="Proteomes" id="UP001139488">
    <property type="component" value="Unassembled WGS sequence"/>
</dbReference>
<keyword evidence="16" id="KW-0902">Two-component regulatory system</keyword>
<evidence type="ECO:0000256" key="6">
    <source>
        <dbReference type="ARBA" id="ARBA00022519"/>
    </source>
</evidence>
<dbReference type="SUPFAM" id="SSF52172">
    <property type="entry name" value="CheY-like"/>
    <property type="match status" value="1"/>
</dbReference>
<feature type="domain" description="Histidine kinase" evidence="20">
    <location>
        <begin position="490"/>
        <end position="712"/>
    </location>
</feature>
<keyword evidence="12" id="KW-0378">Hydrolase</keyword>
<evidence type="ECO:0000256" key="12">
    <source>
        <dbReference type="ARBA" id="ARBA00022801"/>
    </source>
</evidence>
<evidence type="ECO:0000313" key="22">
    <source>
        <dbReference type="EMBL" id="MCJ2377048.1"/>
    </source>
</evidence>
<proteinExistence type="predicted"/>
<keyword evidence="6" id="KW-0997">Cell inner membrane</keyword>
<dbReference type="CDD" id="cd16922">
    <property type="entry name" value="HATPase_EvgS-ArcB-TorS-like"/>
    <property type="match status" value="1"/>
</dbReference>
<dbReference type="EC" id="2.7.13.3" evidence="3"/>
<evidence type="ECO:0000256" key="5">
    <source>
        <dbReference type="ARBA" id="ARBA00022475"/>
    </source>
</evidence>
<sequence>MTIKRPSNRKSLATLITGTVIWVIGVFTVGVLLQSYHLSSKIVQEEVLRTSKQTSSLVRNYFNYRLASLQILQDSNAQSDSVEQYFINRDDQTLDFFFLREDNQEPVHSPDFRFIFHLKDMLWNDGNALFYGIDELSLANIANKANANSQWSIIKTPSQLGLMHVLVRRTPVIDSESGEVLGFLFVGIVLSDNTGLLSSMALGSNSDDILLVIDKQIIGSTVTIDDKYSAESILNRDQTNIQDLNKILISHTDLSVGSDPKALTFLSVQQNPNVLTLRNNYLFWLGFTLLVISILSYITRRWLDNKVTSELSKLMLYTKVAGDKGTYTEFDGSNIQEFDHIGQTLSDTFTRLFEQEKQFQDLFNFSLSPLLVCSEDAALIKINPAARKALELEPYRLDSSDNSTFENFLLQIKPHVFMASKGATLTGINVPIGRRVYRWNLSSIDVKSGQTIVLVQGLDITTLVDAEKQSLLARQEAEESAKARADFLARMSHEIRTPLNGILGISQLLKRTSKDKSQQDKIDVLCNSGEHLLAVLNDILDFSKIENGNFDVELHTFKFEELVNALEGIYKPLCIEKGITLEVVNTLEDEATIYTDQVRVNQILFNLVSNAIKFTHHGTVRIHFELREGNSRHISQLVVAVRDTGIGISDDQKQRIFDPFVQSEATSIREYGGSGLGLAIVKHLVTILKGKIFLESEVGKGTTFTVNIPVERHASSLTQTLSEPEIDFSLFDNQVNVLLVEDNHTNAFIAKAFCEKYGMLVVWAKDGQEALELLKSQRFDLILMDNQLPSMSGIDVTRQICEDLALSTPIYACTADNLESTRIAFIEAGAKYVIVKPIKEKTLNEALVHFKRNDYK</sequence>
<organism evidence="22 23">
    <name type="scientific">Vibrio gelatinilyticus</name>
    <dbReference type="NCBI Taxonomy" id="2893468"/>
    <lineage>
        <taxon>Bacteria</taxon>
        <taxon>Pseudomonadati</taxon>
        <taxon>Pseudomonadota</taxon>
        <taxon>Gammaproteobacteria</taxon>
        <taxon>Vibrionales</taxon>
        <taxon>Vibrionaceae</taxon>
        <taxon>Vibrio</taxon>
    </lineage>
</organism>
<dbReference type="SMART" id="SM00387">
    <property type="entry name" value="HATPase_c"/>
    <property type="match status" value="1"/>
</dbReference>
<gene>
    <name evidence="22" type="ORF">LNL84_09395</name>
</gene>
<evidence type="ECO:0000259" key="21">
    <source>
        <dbReference type="PROSITE" id="PS50110"/>
    </source>
</evidence>
<keyword evidence="11" id="KW-0418">Kinase</keyword>
<dbReference type="GO" id="GO:0005886">
    <property type="term" value="C:plasma membrane"/>
    <property type="evidence" value="ECO:0007669"/>
    <property type="project" value="UniProtKB-SubCell"/>
</dbReference>
<dbReference type="SUPFAM" id="SSF55874">
    <property type="entry name" value="ATPase domain of HSP90 chaperone/DNA topoisomerase II/histidine kinase"/>
    <property type="match status" value="1"/>
</dbReference>
<evidence type="ECO:0000256" key="15">
    <source>
        <dbReference type="ARBA" id="ARBA00022989"/>
    </source>
</evidence>